<sequence>MRLLPARLQQHQPEPDSKAESVWSEFKVMGGARQRRIEQGESRRWEAYAIRKKCTRRVSQFTKASTSWRKRRVICSLWNSQRWWCGGARMYSASG</sequence>
<keyword evidence="4" id="KW-1185">Reference proteome</keyword>
<organism>
    <name type="scientific">Culex quinquefasciatus</name>
    <name type="common">Southern house mosquito</name>
    <name type="synonym">Culex pungens</name>
    <dbReference type="NCBI Taxonomy" id="7176"/>
    <lineage>
        <taxon>Eukaryota</taxon>
        <taxon>Metazoa</taxon>
        <taxon>Ecdysozoa</taxon>
        <taxon>Arthropoda</taxon>
        <taxon>Hexapoda</taxon>
        <taxon>Insecta</taxon>
        <taxon>Pterygota</taxon>
        <taxon>Neoptera</taxon>
        <taxon>Endopterygota</taxon>
        <taxon>Diptera</taxon>
        <taxon>Nematocera</taxon>
        <taxon>Culicoidea</taxon>
        <taxon>Culicidae</taxon>
        <taxon>Culicinae</taxon>
        <taxon>Culicini</taxon>
        <taxon>Culex</taxon>
        <taxon>Culex</taxon>
    </lineage>
</organism>
<feature type="region of interest" description="Disordered" evidence="1">
    <location>
        <begin position="1"/>
        <end position="20"/>
    </location>
</feature>
<dbReference type="VEuPathDB" id="VectorBase:CPIJ012968"/>
<dbReference type="KEGG" id="cqu:CpipJ_CPIJ012968"/>
<dbReference type="HOGENOM" id="CLU_2374827_0_0_1"/>
<gene>
    <name evidence="3" type="primary">6046661</name>
    <name evidence="2" type="ORF">CpipJ_CPIJ012968</name>
</gene>
<protein>
    <submittedName>
        <fullName evidence="2 3">FKBP-rapamycin associated protein</fullName>
    </submittedName>
</protein>
<dbReference type="EnsemblMetazoa" id="CPIJ012968-RA">
    <property type="protein sequence ID" value="CPIJ012968-PA"/>
    <property type="gene ID" value="CPIJ012968"/>
</dbReference>
<evidence type="ECO:0000256" key="1">
    <source>
        <dbReference type="SAM" id="MobiDB-lite"/>
    </source>
</evidence>
<accession>B0X2F8</accession>
<evidence type="ECO:0000313" key="2">
    <source>
        <dbReference type="EMBL" id="EDS39181.1"/>
    </source>
</evidence>
<evidence type="ECO:0000313" key="3">
    <source>
        <dbReference type="EnsemblMetazoa" id="CPIJ012968-PA"/>
    </source>
</evidence>
<evidence type="ECO:0000313" key="4">
    <source>
        <dbReference type="Proteomes" id="UP000002320"/>
    </source>
</evidence>
<reference evidence="2" key="1">
    <citation type="submission" date="2007-03" db="EMBL/GenBank/DDBJ databases">
        <title>Annotation of Culex pipiens quinquefasciatus.</title>
        <authorList>
            <consortium name="The Broad Institute Genome Sequencing Platform"/>
            <person name="Atkinson P.W."/>
            <person name="Hemingway J."/>
            <person name="Christensen B.M."/>
            <person name="Higgs S."/>
            <person name="Kodira C."/>
            <person name="Hannick L."/>
            <person name="Megy K."/>
            <person name="O'Leary S."/>
            <person name="Pearson M."/>
            <person name="Haas B.J."/>
            <person name="Mauceli E."/>
            <person name="Wortman J.R."/>
            <person name="Lee N.H."/>
            <person name="Guigo R."/>
            <person name="Stanke M."/>
            <person name="Alvarado L."/>
            <person name="Amedeo P."/>
            <person name="Antoine C.H."/>
            <person name="Arensburger P."/>
            <person name="Bidwell S.L."/>
            <person name="Crawford M."/>
            <person name="Camaro F."/>
            <person name="Devon K."/>
            <person name="Engels R."/>
            <person name="Hammond M."/>
            <person name="Howarth C."/>
            <person name="Koehrsen M."/>
            <person name="Lawson D."/>
            <person name="Montgomery P."/>
            <person name="Nene V."/>
            <person name="Nusbaum C."/>
            <person name="Puiu D."/>
            <person name="Romero-Severson J."/>
            <person name="Severson D.W."/>
            <person name="Shumway M."/>
            <person name="Sisk P."/>
            <person name="Stolte C."/>
            <person name="Zeng Q."/>
            <person name="Eisenstadt E."/>
            <person name="Fraser-Liggett C."/>
            <person name="Strausberg R."/>
            <person name="Galagan J."/>
            <person name="Birren B."/>
            <person name="Collins F.H."/>
        </authorList>
    </citation>
    <scope>NUCLEOTIDE SEQUENCE [LARGE SCALE GENOMIC DNA]</scope>
    <source>
        <strain evidence="2">JHB</strain>
    </source>
</reference>
<dbReference type="InParanoid" id="B0X2F8"/>
<name>B0X2F8_CULQU</name>
<dbReference type="EMBL" id="DS232288">
    <property type="protein sequence ID" value="EDS39181.1"/>
    <property type="molecule type" value="Genomic_DNA"/>
</dbReference>
<dbReference type="AlphaFoldDB" id="B0X2F8"/>
<proteinExistence type="predicted"/>
<reference evidence="3" key="2">
    <citation type="submission" date="2020-05" db="UniProtKB">
        <authorList>
            <consortium name="EnsemblMetazoa"/>
        </authorList>
    </citation>
    <scope>IDENTIFICATION</scope>
    <source>
        <strain evidence="3">JHB</strain>
    </source>
</reference>
<dbReference type="Proteomes" id="UP000002320">
    <property type="component" value="Unassembled WGS sequence"/>
</dbReference>